<dbReference type="eggNOG" id="COG2244">
    <property type="taxonomic scope" value="Bacteria"/>
</dbReference>
<comment type="subcellular location">
    <subcellularLocation>
        <location evidence="1">Cell membrane</location>
        <topology evidence="1">Multi-pass membrane protein</topology>
    </subcellularLocation>
</comment>
<reference evidence="7 8" key="1">
    <citation type="submission" date="2010-12" db="EMBL/GenBank/DDBJ databases">
        <title>The Genome Sequence of Clostridium symbiosum strain WAL-14163.</title>
        <authorList>
            <person name="Earl A."/>
            <person name="Ward D."/>
            <person name="Feldgarden M."/>
            <person name="Gevers D."/>
            <person name="Finegold S.M."/>
            <person name="Summanen P.H."/>
            <person name="Molitoris D.R."/>
            <person name="Vaisanen M.L."/>
            <person name="Daigneault M."/>
            <person name="Young S.K."/>
            <person name="Zeng Q."/>
            <person name="Gargeya S."/>
            <person name="Fitzgerald M."/>
            <person name="Haas B."/>
            <person name="Abouelleil A."/>
            <person name="Alvarado L."/>
            <person name="Arachchi H.M."/>
            <person name="Berlin A."/>
            <person name="Brown A."/>
            <person name="Chapman S.B."/>
            <person name="Chen Z."/>
            <person name="Dunbar C."/>
            <person name="Freedman E."/>
            <person name="Gearin G."/>
            <person name="Gellesch M."/>
            <person name="Goldberg J."/>
            <person name="Griggs A."/>
            <person name="Gujja S."/>
            <person name="Heilman E."/>
            <person name="Heiman D."/>
            <person name="Howarth C."/>
            <person name="Larson L."/>
            <person name="Lui A."/>
            <person name="MacDonald P.J.P."/>
            <person name="Mehta T."/>
            <person name="Montmayeur A."/>
            <person name="Murphy C."/>
            <person name="Neiman D."/>
            <person name="Pearson M."/>
            <person name="Priest M."/>
            <person name="Roberts A."/>
            <person name="Saif S."/>
            <person name="Shea T."/>
            <person name="Shenoy N."/>
            <person name="Sisk P."/>
            <person name="Stolte C."/>
            <person name="Sykes S."/>
            <person name="White J."/>
            <person name="Yandava C."/>
            <person name="Nusbaum C."/>
            <person name="Birren B."/>
        </authorList>
    </citation>
    <scope>NUCLEOTIDE SEQUENCE [LARGE SCALE GENOMIC DNA]</scope>
    <source>
        <strain evidence="7 8">WAL-14163</strain>
    </source>
</reference>
<keyword evidence="2" id="KW-1003">Cell membrane</keyword>
<feature type="transmembrane region" description="Helical" evidence="6">
    <location>
        <begin position="111"/>
        <end position="134"/>
    </location>
</feature>
<dbReference type="Proteomes" id="UP000002970">
    <property type="component" value="Unassembled WGS sequence"/>
</dbReference>
<dbReference type="STRING" id="1512.GCA_900049235_01789"/>
<sequence>MDKFKKNLLYAFIAQGTSTILSILISLILPKMLGIEEFAYWQLFIFYSGYVGFFHFGLSDGLYLRYGGTNLGDMDKSLIGSQFRFMVIWQLIISSFVLVAIPFVMSDQNRIFVWVMTAFYLITANAAWGLGYIFQAANETQIYSTGIIISRAVFIIILLFLVVIKQYEYKQYIILYVSAQSITMIYSMFKGKDFILAKWSSLKITIRETFYNMRIGINLTFSNIASSLILGFGRGFVDSRWDISTFGLFSLAISLVNFILQFITQISMVMFPALRQVTNNSKIEIYIMLRDSLGIILCGVLIFYVPIKVILTWWLPHYTDSLRYLSVILPICVFDGKMQMLYNTYLKVLRKERGLLYINIFSCFLSLALCIIFDFFHHEVIMAVFAMIIAIAARSIIASIYLSKIMRVEQESNLIFEIFLTVSFIFLNYVLSPWIAFITYTTIFIIVIYICREKIARILKSILKM</sequence>
<proteinExistence type="predicted"/>
<keyword evidence="8" id="KW-1185">Reference proteome</keyword>
<evidence type="ECO:0000256" key="3">
    <source>
        <dbReference type="ARBA" id="ARBA00022692"/>
    </source>
</evidence>
<dbReference type="PANTHER" id="PTHR30250:SF11">
    <property type="entry name" value="O-ANTIGEN TRANSPORTER-RELATED"/>
    <property type="match status" value="1"/>
</dbReference>
<feature type="transmembrane region" description="Helical" evidence="6">
    <location>
        <begin position="414"/>
        <end position="431"/>
    </location>
</feature>
<accession>E7GL49</accession>
<dbReference type="AlphaFoldDB" id="E7GL49"/>
<evidence type="ECO:0000256" key="2">
    <source>
        <dbReference type="ARBA" id="ARBA00022475"/>
    </source>
</evidence>
<feature type="transmembrane region" description="Helical" evidence="6">
    <location>
        <begin position="7"/>
        <end position="29"/>
    </location>
</feature>
<feature type="transmembrane region" description="Helical" evidence="6">
    <location>
        <begin position="210"/>
        <end position="233"/>
    </location>
</feature>
<dbReference type="PANTHER" id="PTHR30250">
    <property type="entry name" value="PST FAMILY PREDICTED COLANIC ACID TRANSPORTER"/>
    <property type="match status" value="1"/>
</dbReference>
<dbReference type="InterPro" id="IPR050833">
    <property type="entry name" value="Poly_Biosynth_Transport"/>
</dbReference>
<dbReference type="RefSeq" id="WP_003499759.1">
    <property type="nucleotide sequence ID" value="NZ_GL834308.1"/>
</dbReference>
<protein>
    <recommendedName>
        <fullName evidence="9">Polysaccharide biosynthesis protein</fullName>
    </recommendedName>
</protein>
<dbReference type="Pfam" id="PF01943">
    <property type="entry name" value="Polysacc_synt"/>
    <property type="match status" value="1"/>
</dbReference>
<evidence type="ECO:0000313" key="7">
    <source>
        <dbReference type="EMBL" id="EGA94433.1"/>
    </source>
</evidence>
<evidence type="ECO:0000256" key="1">
    <source>
        <dbReference type="ARBA" id="ARBA00004651"/>
    </source>
</evidence>
<keyword evidence="3 6" id="KW-0812">Transmembrane</keyword>
<feature type="transmembrane region" description="Helical" evidence="6">
    <location>
        <begin position="382"/>
        <end position="402"/>
    </location>
</feature>
<comment type="caution">
    <text evidence="7">The sequence shown here is derived from an EMBL/GenBank/DDBJ whole genome shotgun (WGS) entry which is preliminary data.</text>
</comment>
<dbReference type="HOGENOM" id="CLU_044974_0_0_9"/>
<feature type="transmembrane region" description="Helical" evidence="6">
    <location>
        <begin position="245"/>
        <end position="271"/>
    </location>
</feature>
<feature type="transmembrane region" description="Helical" evidence="6">
    <location>
        <begin position="173"/>
        <end position="189"/>
    </location>
</feature>
<name>E7GL49_CLOS6</name>
<feature type="transmembrane region" description="Helical" evidence="6">
    <location>
        <begin position="354"/>
        <end position="376"/>
    </location>
</feature>
<keyword evidence="4 6" id="KW-1133">Transmembrane helix</keyword>
<feature type="transmembrane region" description="Helical" evidence="6">
    <location>
        <begin position="85"/>
        <end position="105"/>
    </location>
</feature>
<evidence type="ECO:0000256" key="5">
    <source>
        <dbReference type="ARBA" id="ARBA00023136"/>
    </source>
</evidence>
<feature type="transmembrane region" description="Helical" evidence="6">
    <location>
        <begin position="146"/>
        <end position="167"/>
    </location>
</feature>
<feature type="transmembrane region" description="Helical" evidence="6">
    <location>
        <begin position="41"/>
        <end position="64"/>
    </location>
</feature>
<gene>
    <name evidence="7" type="ORF">HMPREF9474_01638</name>
</gene>
<dbReference type="EMBL" id="ADLQ01000037">
    <property type="protein sequence ID" value="EGA94433.1"/>
    <property type="molecule type" value="Genomic_DNA"/>
</dbReference>
<feature type="transmembrane region" description="Helical" evidence="6">
    <location>
        <begin position="292"/>
        <end position="315"/>
    </location>
</feature>
<organism evidence="7 8">
    <name type="scientific">Clostridium symbiosum (strain WAL-14163)</name>
    <dbReference type="NCBI Taxonomy" id="742740"/>
    <lineage>
        <taxon>Bacteria</taxon>
        <taxon>Bacillati</taxon>
        <taxon>Bacillota</taxon>
        <taxon>Clostridia</taxon>
        <taxon>Lachnospirales</taxon>
        <taxon>Lachnospiraceae</taxon>
        <taxon>Otoolea</taxon>
    </lineage>
</organism>
<evidence type="ECO:0008006" key="9">
    <source>
        <dbReference type="Google" id="ProtNLM"/>
    </source>
</evidence>
<keyword evidence="5 6" id="KW-0472">Membrane</keyword>
<evidence type="ECO:0000313" key="8">
    <source>
        <dbReference type="Proteomes" id="UP000002970"/>
    </source>
</evidence>
<evidence type="ECO:0000256" key="4">
    <source>
        <dbReference type="ARBA" id="ARBA00022989"/>
    </source>
</evidence>
<dbReference type="InterPro" id="IPR002797">
    <property type="entry name" value="Polysacc_synth"/>
</dbReference>
<feature type="transmembrane region" description="Helical" evidence="6">
    <location>
        <begin position="437"/>
        <end position="455"/>
    </location>
</feature>
<dbReference type="GO" id="GO:0005886">
    <property type="term" value="C:plasma membrane"/>
    <property type="evidence" value="ECO:0007669"/>
    <property type="project" value="UniProtKB-SubCell"/>
</dbReference>
<evidence type="ECO:0000256" key="6">
    <source>
        <dbReference type="SAM" id="Phobius"/>
    </source>
</evidence>
<feature type="transmembrane region" description="Helical" evidence="6">
    <location>
        <begin position="321"/>
        <end position="342"/>
    </location>
</feature>